<feature type="compositionally biased region" description="Low complexity" evidence="1">
    <location>
        <begin position="58"/>
        <end position="71"/>
    </location>
</feature>
<protein>
    <submittedName>
        <fullName evidence="2">Uncharacterized protein</fullName>
    </submittedName>
</protein>
<gene>
    <name evidence="2" type="ORF">BS47DRAFT_1019529</name>
</gene>
<feature type="region of interest" description="Disordered" evidence="1">
    <location>
        <begin position="37"/>
        <end position="76"/>
    </location>
</feature>
<evidence type="ECO:0000313" key="2">
    <source>
        <dbReference type="EMBL" id="KAF9502781.1"/>
    </source>
</evidence>
<sequence>MNTHMIASIPNGNVVLTCMLSGTNVFGHISWKNTVIGRSGTHDTPSGSCHQSCGVSYPRSSSPPDSAISSSVQPTKPVRMTTMLYWKRHEDPRYLSGRHCRRSHKQKEERD</sequence>
<evidence type="ECO:0000256" key="1">
    <source>
        <dbReference type="SAM" id="MobiDB-lite"/>
    </source>
</evidence>
<dbReference type="EMBL" id="MU129622">
    <property type="protein sequence ID" value="KAF9502781.1"/>
    <property type="molecule type" value="Genomic_DNA"/>
</dbReference>
<dbReference type="AlphaFoldDB" id="A0A9P6ABD2"/>
<comment type="caution">
    <text evidence="2">The sequence shown here is derived from an EMBL/GenBank/DDBJ whole genome shotgun (WGS) entry which is preliminary data.</text>
</comment>
<dbReference type="Proteomes" id="UP000886523">
    <property type="component" value="Unassembled WGS sequence"/>
</dbReference>
<evidence type="ECO:0000313" key="3">
    <source>
        <dbReference type="Proteomes" id="UP000886523"/>
    </source>
</evidence>
<organism evidence="2 3">
    <name type="scientific">Hydnum rufescens UP504</name>
    <dbReference type="NCBI Taxonomy" id="1448309"/>
    <lineage>
        <taxon>Eukaryota</taxon>
        <taxon>Fungi</taxon>
        <taxon>Dikarya</taxon>
        <taxon>Basidiomycota</taxon>
        <taxon>Agaricomycotina</taxon>
        <taxon>Agaricomycetes</taxon>
        <taxon>Cantharellales</taxon>
        <taxon>Hydnaceae</taxon>
        <taxon>Hydnum</taxon>
    </lineage>
</organism>
<proteinExistence type="predicted"/>
<feature type="compositionally biased region" description="Polar residues" evidence="1">
    <location>
        <begin position="42"/>
        <end position="54"/>
    </location>
</feature>
<accession>A0A9P6ABD2</accession>
<reference evidence="2" key="1">
    <citation type="journal article" date="2020" name="Nat. Commun.">
        <title>Large-scale genome sequencing of mycorrhizal fungi provides insights into the early evolution of symbiotic traits.</title>
        <authorList>
            <person name="Miyauchi S."/>
            <person name="Kiss E."/>
            <person name="Kuo A."/>
            <person name="Drula E."/>
            <person name="Kohler A."/>
            <person name="Sanchez-Garcia M."/>
            <person name="Morin E."/>
            <person name="Andreopoulos B."/>
            <person name="Barry K.W."/>
            <person name="Bonito G."/>
            <person name="Buee M."/>
            <person name="Carver A."/>
            <person name="Chen C."/>
            <person name="Cichocki N."/>
            <person name="Clum A."/>
            <person name="Culley D."/>
            <person name="Crous P.W."/>
            <person name="Fauchery L."/>
            <person name="Girlanda M."/>
            <person name="Hayes R.D."/>
            <person name="Keri Z."/>
            <person name="LaButti K."/>
            <person name="Lipzen A."/>
            <person name="Lombard V."/>
            <person name="Magnuson J."/>
            <person name="Maillard F."/>
            <person name="Murat C."/>
            <person name="Nolan M."/>
            <person name="Ohm R.A."/>
            <person name="Pangilinan J."/>
            <person name="Pereira M.F."/>
            <person name="Perotto S."/>
            <person name="Peter M."/>
            <person name="Pfister S."/>
            <person name="Riley R."/>
            <person name="Sitrit Y."/>
            <person name="Stielow J.B."/>
            <person name="Szollosi G."/>
            <person name="Zifcakova L."/>
            <person name="Stursova M."/>
            <person name="Spatafora J.W."/>
            <person name="Tedersoo L."/>
            <person name="Vaario L.M."/>
            <person name="Yamada A."/>
            <person name="Yan M."/>
            <person name="Wang P."/>
            <person name="Xu J."/>
            <person name="Bruns T."/>
            <person name="Baldrian P."/>
            <person name="Vilgalys R."/>
            <person name="Dunand C."/>
            <person name="Henrissat B."/>
            <person name="Grigoriev I.V."/>
            <person name="Hibbett D."/>
            <person name="Nagy L.G."/>
            <person name="Martin F.M."/>
        </authorList>
    </citation>
    <scope>NUCLEOTIDE SEQUENCE</scope>
    <source>
        <strain evidence="2">UP504</strain>
    </source>
</reference>
<name>A0A9P6ABD2_9AGAM</name>
<keyword evidence="3" id="KW-1185">Reference proteome</keyword>